<dbReference type="GO" id="GO:0020002">
    <property type="term" value="C:host cell plasma membrane"/>
    <property type="evidence" value="ECO:0007669"/>
    <property type="project" value="UniProtKB-SubCell"/>
</dbReference>
<comment type="subunit">
    <text evidence="1">Interacts with the portal protein. Interacts with gp15.</text>
</comment>
<dbReference type="Proteomes" id="UP000203052">
    <property type="component" value="Segment"/>
</dbReference>
<reference evidence="3" key="1">
    <citation type="submission" date="2014-08" db="EMBL/GenBank/DDBJ databases">
        <authorList>
            <person name="Mandeville R."/>
        </authorList>
    </citation>
    <scope>NUCLEOTIDE SEQUENCE [LARGE SCALE GENOMIC DNA]</scope>
</reference>
<gene>
    <name evidence="2" type="ORF">BP12A_34</name>
</gene>
<comment type="subcellular location">
    <subcellularLocation>
        <location evidence="1">Virion</location>
    </subcellularLocation>
    <subcellularLocation>
        <location evidence="1">Host cell outer membrane</location>
    </subcellularLocation>
</comment>
<keyword evidence="1" id="KW-1171">Viral genome ejection through host cell envelope</keyword>
<comment type="function">
    <text evidence="1">Component of the cylindrical core that assembles on the inner surface of the capsid during capsid formation and plays a role in viral DNA ejection into the host cell. The inner core is composed of stacked rings of gp14, gp15 and gp16 proteins. Following binding to the host cell surface, the internal core is disassembled and gp14 is ejected along with gp15 and gp16 into the infected cell. May form a simple channel spanning the outer membrane.</text>
</comment>
<dbReference type="InterPro" id="IPR038996">
    <property type="entry name" value="Gp14"/>
</dbReference>
<comment type="similarity">
    <text evidence="1">Belongs to the T7virus internal virion protein gp14 family.</text>
</comment>
<keyword evidence="3" id="KW-1185">Reference proteome</keyword>
<dbReference type="EMBL" id="KM366096">
    <property type="protein sequence ID" value="AIT13665.1"/>
    <property type="molecule type" value="Genomic_DNA"/>
</dbReference>
<name>A0A140XFP5_9CAUD</name>
<keyword evidence="1" id="KW-1162">Viral penetration into host cytoplasm</keyword>
<organism evidence="2 3">
    <name type="scientific">Salmonella phage BP12A</name>
    <dbReference type="NCBI Taxonomy" id="1543199"/>
    <lineage>
        <taxon>Viruses</taxon>
        <taxon>Duplodnaviria</taxon>
        <taxon>Heunggongvirae</taxon>
        <taxon>Uroviricota</taxon>
        <taxon>Caudoviricetes</taxon>
        <taxon>Autographivirales</taxon>
        <taxon>Autotranscriptaviridae</taxon>
        <taxon>Studiervirinae</taxon>
        <taxon>Berlinvirus</taxon>
        <taxon>Berlinvirus BP12A</taxon>
    </lineage>
</organism>
<dbReference type="RefSeq" id="YP_009303686.1">
    <property type="nucleotide sequence ID" value="NC_031258.1"/>
</dbReference>
<evidence type="ECO:0000256" key="1">
    <source>
        <dbReference type="HAMAP-Rule" id="MF_04118"/>
    </source>
</evidence>
<keyword evidence="1" id="KW-0472">Membrane</keyword>
<dbReference type="OrthoDB" id="10053at10239"/>
<proteinExistence type="inferred from homology"/>
<keyword evidence="1" id="KW-1244">Viral short tail ejection system</keyword>
<protein>
    <recommendedName>
        <fullName evidence="1">Internal virion protein gp14</fullName>
    </recommendedName>
</protein>
<keyword evidence="1" id="KW-0946">Virion</keyword>
<dbReference type="GeneID" id="29123195"/>
<accession>A0A140XFP5</accession>
<dbReference type="KEGG" id="vg:29123195"/>
<dbReference type="GO" id="GO:0099002">
    <property type="term" value="P:symbiont genome ejection through host cell envelope, short tail mechanism"/>
    <property type="evidence" value="ECO:0007669"/>
    <property type="project" value="UniProtKB-UniRule"/>
</dbReference>
<sequence>MCWMAAIPIAMQGASMVMGGMQGEQAKAAQIDQGRRKSWQMIKEMNYADANLKLEERDLVDSTVQEMTQANMNRVRNMGTIRAAIGEGMLEGNSMERVARVTEGDFLRESQGLTENYKRDYSVILGKRIANHENTISQIKEINKSEPRLKGKLETIIDPLGLGLTKLVDVATAGSPLTNKLGKSVASKVKASDAKSTGSFQGGK</sequence>
<evidence type="ECO:0000313" key="2">
    <source>
        <dbReference type="EMBL" id="AIT13665.1"/>
    </source>
</evidence>
<evidence type="ECO:0000313" key="3">
    <source>
        <dbReference type="Proteomes" id="UP000203052"/>
    </source>
</evidence>
<dbReference type="Pfam" id="PF24072">
    <property type="entry name" value="T7_gp14"/>
    <property type="match status" value="1"/>
</dbReference>
<keyword evidence="1" id="KW-1043">Host membrane</keyword>
<dbReference type="GO" id="GO:0044423">
    <property type="term" value="C:virion component"/>
    <property type="evidence" value="ECO:0007669"/>
    <property type="project" value="UniProtKB-UniRule"/>
</dbReference>
<keyword evidence="1" id="KW-1033">Host cell outer membrane</keyword>
<keyword evidence="1" id="KW-1160">Virus entry into host cell</keyword>
<dbReference type="HAMAP" id="MF_04118">
    <property type="entry name" value="GP14_T7"/>
    <property type="match status" value="1"/>
</dbReference>